<reference evidence="1" key="2">
    <citation type="journal article" date="2024" name="Plant">
        <title>Genomic evolution and insights into agronomic trait innovations of Sesamum species.</title>
        <authorList>
            <person name="Miao H."/>
            <person name="Wang L."/>
            <person name="Qu L."/>
            <person name="Liu H."/>
            <person name="Sun Y."/>
            <person name="Le M."/>
            <person name="Wang Q."/>
            <person name="Wei S."/>
            <person name="Zheng Y."/>
            <person name="Lin W."/>
            <person name="Duan Y."/>
            <person name="Cao H."/>
            <person name="Xiong S."/>
            <person name="Wang X."/>
            <person name="Wei L."/>
            <person name="Li C."/>
            <person name="Ma Q."/>
            <person name="Ju M."/>
            <person name="Zhao R."/>
            <person name="Li G."/>
            <person name="Mu C."/>
            <person name="Tian Q."/>
            <person name="Mei H."/>
            <person name="Zhang T."/>
            <person name="Gao T."/>
            <person name="Zhang H."/>
        </authorList>
    </citation>
    <scope>NUCLEOTIDE SEQUENCE</scope>
    <source>
        <strain evidence="1">3651</strain>
    </source>
</reference>
<keyword evidence="2" id="KW-1185">Reference proteome</keyword>
<dbReference type="AlphaFoldDB" id="A0AAE1YAZ6"/>
<proteinExistence type="predicted"/>
<protein>
    <submittedName>
        <fullName evidence="1">Uncharacterized protein</fullName>
    </submittedName>
</protein>
<dbReference type="EMBL" id="JACGWO010000005">
    <property type="protein sequence ID" value="KAK4426672.1"/>
    <property type="molecule type" value="Genomic_DNA"/>
</dbReference>
<evidence type="ECO:0000313" key="1">
    <source>
        <dbReference type="EMBL" id="KAK4426672.1"/>
    </source>
</evidence>
<gene>
    <name evidence="1" type="ORF">Salat_1435900</name>
</gene>
<name>A0AAE1YAZ6_9LAMI</name>
<organism evidence="1 2">
    <name type="scientific">Sesamum alatum</name>
    <dbReference type="NCBI Taxonomy" id="300844"/>
    <lineage>
        <taxon>Eukaryota</taxon>
        <taxon>Viridiplantae</taxon>
        <taxon>Streptophyta</taxon>
        <taxon>Embryophyta</taxon>
        <taxon>Tracheophyta</taxon>
        <taxon>Spermatophyta</taxon>
        <taxon>Magnoliopsida</taxon>
        <taxon>eudicotyledons</taxon>
        <taxon>Gunneridae</taxon>
        <taxon>Pentapetalae</taxon>
        <taxon>asterids</taxon>
        <taxon>lamiids</taxon>
        <taxon>Lamiales</taxon>
        <taxon>Pedaliaceae</taxon>
        <taxon>Sesamum</taxon>
    </lineage>
</organism>
<comment type="caution">
    <text evidence="1">The sequence shown here is derived from an EMBL/GenBank/DDBJ whole genome shotgun (WGS) entry which is preliminary data.</text>
</comment>
<dbReference type="Proteomes" id="UP001293254">
    <property type="component" value="Unassembled WGS sequence"/>
</dbReference>
<sequence>MWTRKKDTTFITTLLEWVRRPLGLQSTTALHAPSPKEVYDVLPPSDYVGFTWLPLPYKVKARARFWRNALETVRRARWYCWKGEEEYERLAIIFEPPMGENVDEGAAVNPVADLVHEGDIVARDEGEKEEDMEEGG</sequence>
<reference evidence="1" key="1">
    <citation type="submission" date="2020-06" db="EMBL/GenBank/DDBJ databases">
        <authorList>
            <person name="Li T."/>
            <person name="Hu X."/>
            <person name="Zhang T."/>
            <person name="Song X."/>
            <person name="Zhang H."/>
            <person name="Dai N."/>
            <person name="Sheng W."/>
            <person name="Hou X."/>
            <person name="Wei L."/>
        </authorList>
    </citation>
    <scope>NUCLEOTIDE SEQUENCE</scope>
    <source>
        <strain evidence="1">3651</strain>
        <tissue evidence="1">Leaf</tissue>
    </source>
</reference>
<evidence type="ECO:0000313" key="2">
    <source>
        <dbReference type="Proteomes" id="UP001293254"/>
    </source>
</evidence>
<accession>A0AAE1YAZ6</accession>